<dbReference type="AlphaFoldDB" id="A0AB39QZP4"/>
<dbReference type="InterPro" id="IPR011051">
    <property type="entry name" value="RmlC_Cupin_sf"/>
</dbReference>
<proteinExistence type="predicted"/>
<name>A0AB39QZP4_9ACTN</name>
<accession>A0AB39QZP4</accession>
<evidence type="ECO:0000313" key="1">
    <source>
        <dbReference type="EMBL" id="XDQ47647.1"/>
    </source>
</evidence>
<dbReference type="RefSeq" id="WP_369226544.1">
    <property type="nucleotide sequence ID" value="NZ_CP163441.1"/>
</dbReference>
<gene>
    <name evidence="1" type="ORF">AB5J52_38190</name>
</gene>
<organism evidence="1">
    <name type="scientific">Streptomyces sp. R39</name>
    <dbReference type="NCBI Taxonomy" id="3238631"/>
    <lineage>
        <taxon>Bacteria</taxon>
        <taxon>Bacillati</taxon>
        <taxon>Actinomycetota</taxon>
        <taxon>Actinomycetes</taxon>
        <taxon>Kitasatosporales</taxon>
        <taxon>Streptomycetaceae</taxon>
        <taxon>Streptomyces</taxon>
    </lineage>
</organism>
<reference evidence="1" key="1">
    <citation type="submission" date="2024-07" db="EMBL/GenBank/DDBJ databases">
        <authorList>
            <person name="Yu S.T."/>
        </authorList>
    </citation>
    <scope>NUCLEOTIDE SEQUENCE</scope>
    <source>
        <strain evidence="1">R39</strain>
    </source>
</reference>
<sequence>MDAAAFQDDLETFLTDMVWTFATHGGRSAAVVWPRGEATVTPALAAAHEQDGGWEQHLADAVAHRLGTLVDRGARAAYRTVRPGEASEETRVAADTFLLTLRGAVEARLAPLGPGWPAGVGRLRHRLRAGEVLYVPVGFSSALSVRTPALVMELTLSP</sequence>
<dbReference type="SUPFAM" id="SSF51182">
    <property type="entry name" value="RmlC-like cupins"/>
    <property type="match status" value="1"/>
</dbReference>
<protein>
    <submittedName>
        <fullName evidence="1">Uncharacterized protein</fullName>
    </submittedName>
</protein>
<dbReference type="EMBL" id="CP163441">
    <property type="protein sequence ID" value="XDQ47647.1"/>
    <property type="molecule type" value="Genomic_DNA"/>
</dbReference>